<dbReference type="InterPro" id="IPR001012">
    <property type="entry name" value="UBX_dom"/>
</dbReference>
<keyword evidence="9" id="KW-1185">Reference proteome</keyword>
<protein>
    <recommendedName>
        <fullName evidence="4">UBX domain-containing protein 2</fullName>
    </recommendedName>
</protein>
<dbReference type="SMART" id="SM00166">
    <property type="entry name" value="UBX"/>
    <property type="match status" value="1"/>
</dbReference>
<dbReference type="RefSeq" id="XP_007913555.1">
    <property type="nucleotide sequence ID" value="XM_007915364.1"/>
</dbReference>
<feature type="region of interest" description="Disordered" evidence="6">
    <location>
        <begin position="427"/>
        <end position="484"/>
    </location>
</feature>
<dbReference type="InterPro" id="IPR029071">
    <property type="entry name" value="Ubiquitin-like_domsf"/>
</dbReference>
<dbReference type="Gene3D" id="3.40.30.10">
    <property type="entry name" value="Glutaredoxin"/>
    <property type="match status" value="1"/>
</dbReference>
<sequence>MFFTGTLQEGISTAVQQGKLVVCFVTDNNEESQKWENEYLKEDAVSSALAKEGVTLRLEAGSQEASYLAAIFPLPKTPTLVIIKNGELKEYIAAGVSREDFMARVSKVLQITQEIPAASAASTSAQTPAAQAPPADVSDVGESSSGVEGTDTPTSIAEEQQAEAERVARLAAQQRNLALEGERRRQAAEKARKEADEAERQRKAKGKQPAIETDEGESKKKQPSDAVNKASQHYMDKQRQVREERQRVLKMIEDDKAARKARELERRAERDADRAAMGSLHEGVQTAAPASSLRPGRKSDRCSLQVRLFDGSTIRTQMPANNSLRGDVRKWVDETRQDGRDPYTFKVVLTPLPNRAIDATEEEKSLEDLDLTPSATLILVPVDKFSVAYAEANSNPVMRLFAPIIAFFSWIVNLFTTFFSTLFSTAGPPEPTTGNQAPQQDDAPRGGRRIQGFQNPNDRQRDQQLYNGNSLNFEPRKDDDDDQQ</sequence>
<comment type="function">
    <text evidence="5">Involved in endoplasmic reticulum-associated protein degradation (ERAD). Acts as a platform to recruit both UBQLN1 and VCP to the ER during ERAD.</text>
</comment>
<dbReference type="Pfam" id="PF00789">
    <property type="entry name" value="UBX"/>
    <property type="match status" value="1"/>
</dbReference>
<dbReference type="InterPro" id="IPR036249">
    <property type="entry name" value="Thioredoxin-like_sf"/>
</dbReference>
<keyword evidence="2" id="KW-0834">Unfolded protein response</keyword>
<comment type="subcellular location">
    <subcellularLocation>
        <location evidence="1">Endoplasmic reticulum membrane</location>
        <topology evidence="1">Peripheral membrane protein</topology>
    </subcellularLocation>
</comment>
<evidence type="ECO:0000256" key="5">
    <source>
        <dbReference type="ARBA" id="ARBA00046062"/>
    </source>
</evidence>
<dbReference type="OrthoDB" id="2445133at2759"/>
<feature type="region of interest" description="Disordered" evidence="6">
    <location>
        <begin position="118"/>
        <end position="243"/>
    </location>
</feature>
<evidence type="ECO:0000256" key="2">
    <source>
        <dbReference type="ARBA" id="ARBA00023230"/>
    </source>
</evidence>
<dbReference type="PANTHER" id="PTHR46424">
    <property type="entry name" value="UBX DOMAIN-CONTAINING PROTEIN 4"/>
    <property type="match status" value="1"/>
</dbReference>
<dbReference type="Gene3D" id="3.10.20.90">
    <property type="entry name" value="Phosphatidylinositol 3-kinase Catalytic Subunit, Chain A, domain 1"/>
    <property type="match status" value="1"/>
</dbReference>
<reference evidence="9" key="1">
    <citation type="journal article" date="2013" name="Genome Announc.">
        <title>Draft genome sequence of the ascomycete Phaeoacremonium aleophilum strain UCR-PA7, a causal agent of the esca disease complex in grapevines.</title>
        <authorList>
            <person name="Blanco-Ulate B."/>
            <person name="Rolshausen P."/>
            <person name="Cantu D."/>
        </authorList>
    </citation>
    <scope>NUCLEOTIDE SEQUENCE [LARGE SCALE GENOMIC DNA]</scope>
    <source>
        <strain evidence="9">UCR-PA7</strain>
    </source>
</reference>
<feature type="compositionally biased region" description="Polar residues" evidence="6">
    <location>
        <begin position="452"/>
        <end position="472"/>
    </location>
</feature>
<dbReference type="GO" id="GO:0005789">
    <property type="term" value="C:endoplasmic reticulum membrane"/>
    <property type="evidence" value="ECO:0007669"/>
    <property type="project" value="UniProtKB-SubCell"/>
</dbReference>
<feature type="compositionally biased region" description="Low complexity" evidence="6">
    <location>
        <begin position="118"/>
        <end position="152"/>
    </location>
</feature>
<feature type="compositionally biased region" description="Low complexity" evidence="6">
    <location>
        <begin position="169"/>
        <end position="179"/>
    </location>
</feature>
<evidence type="ECO:0000256" key="1">
    <source>
        <dbReference type="ARBA" id="ARBA00004406"/>
    </source>
</evidence>
<dbReference type="GO" id="GO:0006986">
    <property type="term" value="P:response to unfolded protein"/>
    <property type="evidence" value="ECO:0007669"/>
    <property type="project" value="UniProtKB-KW"/>
</dbReference>
<evidence type="ECO:0000313" key="8">
    <source>
        <dbReference type="EMBL" id="EOO01613.1"/>
    </source>
</evidence>
<feature type="region of interest" description="Disordered" evidence="6">
    <location>
        <begin position="258"/>
        <end position="299"/>
    </location>
</feature>
<dbReference type="PANTHER" id="PTHR46424:SF1">
    <property type="entry name" value="UBX DOMAIN-CONTAINING PROTEIN 4"/>
    <property type="match status" value="1"/>
</dbReference>
<feature type="compositionally biased region" description="Basic and acidic residues" evidence="6">
    <location>
        <begin position="234"/>
        <end position="243"/>
    </location>
</feature>
<proteinExistence type="predicted"/>
<accession>R8BQF7</accession>
<dbReference type="GeneID" id="19323117"/>
<feature type="compositionally biased region" description="Basic and acidic residues" evidence="6">
    <location>
        <begin position="258"/>
        <end position="274"/>
    </location>
</feature>
<evidence type="ECO:0000259" key="7">
    <source>
        <dbReference type="PROSITE" id="PS50033"/>
    </source>
</evidence>
<dbReference type="SUPFAM" id="SSF52833">
    <property type="entry name" value="Thioredoxin-like"/>
    <property type="match status" value="1"/>
</dbReference>
<comment type="subunit">
    <text evidence="3">Directly interacts with VCP. Interacts with UBQLN1. Forms a complex with VCP and UBQLN1.</text>
</comment>
<gene>
    <name evidence="8" type="ORF">UCRPA7_2829</name>
</gene>
<dbReference type="eggNOG" id="KOG2507">
    <property type="taxonomic scope" value="Eukaryota"/>
</dbReference>
<dbReference type="PROSITE" id="PS50033">
    <property type="entry name" value="UBX"/>
    <property type="match status" value="1"/>
</dbReference>
<evidence type="ECO:0000256" key="6">
    <source>
        <dbReference type="SAM" id="MobiDB-lite"/>
    </source>
</evidence>
<dbReference type="Pfam" id="PF23187">
    <property type="entry name" value="UBX7_N"/>
    <property type="match status" value="1"/>
</dbReference>
<dbReference type="KEGG" id="tmn:UCRPA7_2829"/>
<dbReference type="HOGENOM" id="CLU_035996_1_0_1"/>
<dbReference type="Proteomes" id="UP000014074">
    <property type="component" value="Unassembled WGS sequence"/>
</dbReference>
<feature type="domain" description="UBX" evidence="7">
    <location>
        <begin position="297"/>
        <end position="379"/>
    </location>
</feature>
<dbReference type="CDD" id="cd01767">
    <property type="entry name" value="UBX"/>
    <property type="match status" value="1"/>
</dbReference>
<organism evidence="8 9">
    <name type="scientific">Phaeoacremonium minimum (strain UCR-PA7)</name>
    <name type="common">Esca disease fungus</name>
    <name type="synonym">Togninia minima</name>
    <dbReference type="NCBI Taxonomy" id="1286976"/>
    <lineage>
        <taxon>Eukaryota</taxon>
        <taxon>Fungi</taxon>
        <taxon>Dikarya</taxon>
        <taxon>Ascomycota</taxon>
        <taxon>Pezizomycotina</taxon>
        <taxon>Sordariomycetes</taxon>
        <taxon>Sordariomycetidae</taxon>
        <taxon>Togniniales</taxon>
        <taxon>Togniniaceae</taxon>
        <taxon>Phaeoacremonium</taxon>
    </lineage>
</organism>
<dbReference type="GO" id="GO:0036503">
    <property type="term" value="P:ERAD pathway"/>
    <property type="evidence" value="ECO:0007669"/>
    <property type="project" value="TreeGrafter"/>
</dbReference>
<feature type="compositionally biased region" description="Basic and acidic residues" evidence="6">
    <location>
        <begin position="180"/>
        <end position="201"/>
    </location>
</feature>
<evidence type="ECO:0000256" key="4">
    <source>
        <dbReference type="ARBA" id="ARBA00041575"/>
    </source>
</evidence>
<name>R8BQF7_PHAM7</name>
<dbReference type="EMBL" id="KB932984">
    <property type="protein sequence ID" value="EOO01613.1"/>
    <property type="molecule type" value="Genomic_DNA"/>
</dbReference>
<dbReference type="AlphaFoldDB" id="R8BQF7"/>
<evidence type="ECO:0000313" key="9">
    <source>
        <dbReference type="Proteomes" id="UP000014074"/>
    </source>
</evidence>
<dbReference type="SUPFAM" id="SSF54236">
    <property type="entry name" value="Ubiquitin-like"/>
    <property type="match status" value="1"/>
</dbReference>
<evidence type="ECO:0000256" key="3">
    <source>
        <dbReference type="ARBA" id="ARBA00038812"/>
    </source>
</evidence>